<protein>
    <submittedName>
        <fullName evidence="1">Uncharacterized protein</fullName>
    </submittedName>
</protein>
<name>A0A7D9E861_PARCT</name>
<accession>A0A7D9E861</accession>
<evidence type="ECO:0000313" key="2">
    <source>
        <dbReference type="Proteomes" id="UP001152795"/>
    </source>
</evidence>
<proteinExistence type="predicted"/>
<evidence type="ECO:0000313" key="1">
    <source>
        <dbReference type="EMBL" id="CAB4002066.1"/>
    </source>
</evidence>
<comment type="caution">
    <text evidence="1">The sequence shown here is derived from an EMBL/GenBank/DDBJ whole genome shotgun (WGS) entry which is preliminary data.</text>
</comment>
<organism evidence="1 2">
    <name type="scientific">Paramuricea clavata</name>
    <name type="common">Red gorgonian</name>
    <name type="synonym">Violescent sea-whip</name>
    <dbReference type="NCBI Taxonomy" id="317549"/>
    <lineage>
        <taxon>Eukaryota</taxon>
        <taxon>Metazoa</taxon>
        <taxon>Cnidaria</taxon>
        <taxon>Anthozoa</taxon>
        <taxon>Octocorallia</taxon>
        <taxon>Malacalcyonacea</taxon>
        <taxon>Plexauridae</taxon>
        <taxon>Paramuricea</taxon>
    </lineage>
</organism>
<dbReference type="Proteomes" id="UP001152795">
    <property type="component" value="Unassembled WGS sequence"/>
</dbReference>
<dbReference type="OrthoDB" id="5972707at2759"/>
<reference evidence="1" key="1">
    <citation type="submission" date="2020-04" db="EMBL/GenBank/DDBJ databases">
        <authorList>
            <person name="Alioto T."/>
            <person name="Alioto T."/>
            <person name="Gomez Garrido J."/>
        </authorList>
    </citation>
    <scope>NUCLEOTIDE SEQUENCE</scope>
    <source>
        <strain evidence="1">A484AB</strain>
    </source>
</reference>
<gene>
    <name evidence="1" type="ORF">PACLA_8A032313</name>
</gene>
<dbReference type="EMBL" id="CACRXK020004248">
    <property type="protein sequence ID" value="CAB4002066.1"/>
    <property type="molecule type" value="Genomic_DNA"/>
</dbReference>
<dbReference type="AlphaFoldDB" id="A0A7D9E861"/>
<sequence length="172" mass="19446">MYRWADGKQKEFVLSRHGNATKPTTSAYYQQDPGVFTDIEDMISEGMSTERIYSTMANRNVKTVSQTGSCPKIIDNRKLALKSSFEIEQERHSEADILVSSLHTTFTNEALIDLNGKNPEFPGPSFWHFKKTRESYRRFAGELAIAKPELLGIKKIGHDLDQAIAKGVTDIF</sequence>
<keyword evidence="2" id="KW-1185">Reference proteome</keyword>